<dbReference type="HOGENOM" id="CLU_052029_0_0_3"/>
<evidence type="ECO:0000313" key="2">
    <source>
        <dbReference type="EMBL" id="ABW25352.1"/>
    </source>
</evidence>
<dbReference type="EMBL" id="CP000828">
    <property type="protein sequence ID" value="ABW25352.1"/>
    <property type="molecule type" value="Genomic_DNA"/>
</dbReference>
<organism evidence="2 3">
    <name type="scientific">Acaryochloris marina (strain MBIC 11017)</name>
    <dbReference type="NCBI Taxonomy" id="329726"/>
    <lineage>
        <taxon>Bacteria</taxon>
        <taxon>Bacillati</taxon>
        <taxon>Cyanobacteriota</taxon>
        <taxon>Cyanophyceae</taxon>
        <taxon>Acaryochloridales</taxon>
        <taxon>Acaryochloridaceae</taxon>
        <taxon>Acaryochloris</taxon>
    </lineage>
</organism>
<accession>B0C8W2</accession>
<dbReference type="KEGG" id="amr:AM1_0266"/>
<keyword evidence="3" id="KW-1185">Reference proteome</keyword>
<protein>
    <recommendedName>
        <fullName evidence="1">Pvc16 N-terminal domain-containing protein</fullName>
    </recommendedName>
</protein>
<proteinExistence type="predicted"/>
<feature type="domain" description="Pvc16 N-terminal" evidence="1">
    <location>
        <begin position="9"/>
        <end position="196"/>
    </location>
</feature>
<dbReference type="Proteomes" id="UP000000268">
    <property type="component" value="Chromosome"/>
</dbReference>
<dbReference type="InterPro" id="IPR025351">
    <property type="entry name" value="Pvc16_N"/>
</dbReference>
<dbReference type="RefSeq" id="WP_012160962.1">
    <property type="nucleotide sequence ID" value="NC_009925.1"/>
</dbReference>
<evidence type="ECO:0000313" key="3">
    <source>
        <dbReference type="Proteomes" id="UP000000268"/>
    </source>
</evidence>
<dbReference type="STRING" id="329726.AM1_0266"/>
<dbReference type="Pfam" id="PF14065">
    <property type="entry name" value="Pvc16_N"/>
    <property type="match status" value="1"/>
</dbReference>
<sequence>MSNFLAIATVTAVLQRTLQAAIQEDVEGARVTTLRPADIGKGTPVSGVNIYLYQTALNTAWNNTDHRGRHRHSDTAKRSRTALDLHYMISVYGNEVELEPQRLLGSVVRSLSDAQVVREEMIQETLSDSNYEYLAESDLWQQVEEINFKPMDMSLEDLSKVWSVFFQTPYALSMAYRSTVIMIEGQTPAQKALPVASRGLAVAPFSGQPLITEIASMTGKFEPIVADSTLLIRGKRLQGNHTGIRIGAVEVTPSQVSEGELLLPLVRLPTHSLRAGVQSLQVVHQSQTPTPNRPGAWRSARAALVAPNHQVGMVSNASPFLLRPTIIDLAVTITQGQEEELRSAAIQITTDVTIASLQQVTLILNERTVEHPAAYLFEASHRTTDNQSITVEVDDVKPGEYFVRIQIDGAESSLNIDPEVTSPTFGSFVGPTVQII</sequence>
<gene>
    <name evidence="2" type="ordered locus">AM1_0266</name>
</gene>
<reference evidence="2 3" key="1">
    <citation type="journal article" date="2008" name="Proc. Natl. Acad. Sci. U.S.A.">
        <title>Niche adaptation and genome expansion in the chlorophyll d-producing cyanobacterium Acaryochloris marina.</title>
        <authorList>
            <person name="Swingley W.D."/>
            <person name="Chen M."/>
            <person name="Cheung P.C."/>
            <person name="Conrad A.L."/>
            <person name="Dejesa L.C."/>
            <person name="Hao J."/>
            <person name="Honchak B.M."/>
            <person name="Karbach L.E."/>
            <person name="Kurdoglu A."/>
            <person name="Lahiri S."/>
            <person name="Mastrian S.D."/>
            <person name="Miyashita H."/>
            <person name="Page L."/>
            <person name="Ramakrishna P."/>
            <person name="Satoh S."/>
            <person name="Sattley W.M."/>
            <person name="Shimada Y."/>
            <person name="Taylor H.L."/>
            <person name="Tomo T."/>
            <person name="Tsuchiya T."/>
            <person name="Wang Z.T."/>
            <person name="Raymond J."/>
            <person name="Mimuro M."/>
            <person name="Blankenship R.E."/>
            <person name="Touchman J.W."/>
        </authorList>
    </citation>
    <scope>NUCLEOTIDE SEQUENCE [LARGE SCALE GENOMIC DNA]</scope>
    <source>
        <strain evidence="3">MBIC 11017</strain>
    </source>
</reference>
<dbReference type="OrthoDB" id="527247at2"/>
<dbReference type="AlphaFoldDB" id="B0C8W2"/>
<name>B0C8W2_ACAM1</name>
<dbReference type="eggNOG" id="ENOG502ZC8H">
    <property type="taxonomic scope" value="Bacteria"/>
</dbReference>
<evidence type="ECO:0000259" key="1">
    <source>
        <dbReference type="Pfam" id="PF14065"/>
    </source>
</evidence>